<dbReference type="Proteomes" id="UP001085076">
    <property type="component" value="Miscellaneous, Linkage group lg01"/>
</dbReference>
<feature type="domain" description="CCHC-type" evidence="2">
    <location>
        <begin position="115"/>
        <end position="131"/>
    </location>
</feature>
<feature type="compositionally biased region" description="Basic and acidic residues" evidence="1">
    <location>
        <begin position="55"/>
        <end position="67"/>
    </location>
</feature>
<feature type="region of interest" description="Disordered" evidence="1">
    <location>
        <begin position="1"/>
        <end position="88"/>
    </location>
</feature>
<organism evidence="3 4">
    <name type="scientific">Dioscorea zingiberensis</name>
    <dbReference type="NCBI Taxonomy" id="325984"/>
    <lineage>
        <taxon>Eukaryota</taxon>
        <taxon>Viridiplantae</taxon>
        <taxon>Streptophyta</taxon>
        <taxon>Embryophyta</taxon>
        <taxon>Tracheophyta</taxon>
        <taxon>Spermatophyta</taxon>
        <taxon>Magnoliopsida</taxon>
        <taxon>Liliopsida</taxon>
        <taxon>Dioscoreales</taxon>
        <taxon>Dioscoreaceae</taxon>
        <taxon>Dioscorea</taxon>
    </lineage>
</organism>
<accession>A0A9D5D866</accession>
<dbReference type="Gene3D" id="4.10.60.10">
    <property type="entry name" value="Zinc finger, CCHC-type"/>
    <property type="match status" value="1"/>
</dbReference>
<reference evidence="3" key="2">
    <citation type="journal article" date="2022" name="Hortic Res">
        <title>The genome of Dioscorea zingiberensis sheds light on the biosynthesis, origin and evolution of the medicinally important diosgenin saponins.</title>
        <authorList>
            <person name="Li Y."/>
            <person name="Tan C."/>
            <person name="Li Z."/>
            <person name="Guo J."/>
            <person name="Li S."/>
            <person name="Chen X."/>
            <person name="Wang C."/>
            <person name="Dai X."/>
            <person name="Yang H."/>
            <person name="Song W."/>
            <person name="Hou L."/>
            <person name="Xu J."/>
            <person name="Tong Z."/>
            <person name="Xu A."/>
            <person name="Yuan X."/>
            <person name="Wang W."/>
            <person name="Yang Q."/>
            <person name="Chen L."/>
            <person name="Sun Z."/>
            <person name="Wang K."/>
            <person name="Pan B."/>
            <person name="Chen J."/>
            <person name="Bao Y."/>
            <person name="Liu F."/>
            <person name="Qi X."/>
            <person name="Gang D.R."/>
            <person name="Wen J."/>
            <person name="Li J."/>
        </authorList>
    </citation>
    <scope>NUCLEOTIDE SEQUENCE</scope>
    <source>
        <strain evidence="3">Dzin_1.0</strain>
    </source>
</reference>
<evidence type="ECO:0000256" key="1">
    <source>
        <dbReference type="SAM" id="MobiDB-lite"/>
    </source>
</evidence>
<evidence type="ECO:0000259" key="2">
    <source>
        <dbReference type="SMART" id="SM00343"/>
    </source>
</evidence>
<gene>
    <name evidence="3" type="ORF">J5N97_004329</name>
</gene>
<keyword evidence="4" id="KW-1185">Reference proteome</keyword>
<proteinExistence type="predicted"/>
<dbReference type="EMBL" id="JAGGNH010000001">
    <property type="protein sequence ID" value="KAJ0985973.1"/>
    <property type="molecule type" value="Genomic_DNA"/>
</dbReference>
<dbReference type="AlphaFoldDB" id="A0A9D5D866"/>
<dbReference type="GO" id="GO:0008270">
    <property type="term" value="F:zinc ion binding"/>
    <property type="evidence" value="ECO:0007669"/>
    <property type="project" value="InterPro"/>
</dbReference>
<sequence>MSELEMKGDGELMETRHPSEQRREPPRAEERDRRREADGGSREKCHLGKTTTAEKAGETGRTKEPWRTVRNKKKKQRCLSMGGAGPSQSSYTSYYSLYYRHPPPRKRTSEGVIEVCGKCRQPGHLMVECRREEVCRRCERQGHREAKCTSPPKALVSRRLQGGAKTEKMKGDGAATTVLTTIGDWHGALVGPNKIPAPEEGEINSVSLAVDEDILAEMEEMKQHSMVSVVKVMAGIVDHRMVVKEIGDVFGPELS</sequence>
<reference evidence="3" key="1">
    <citation type="submission" date="2021-03" db="EMBL/GenBank/DDBJ databases">
        <authorList>
            <person name="Li Z."/>
            <person name="Yang C."/>
        </authorList>
    </citation>
    <scope>NUCLEOTIDE SEQUENCE</scope>
    <source>
        <strain evidence="3">Dzin_1.0</strain>
        <tissue evidence="3">Leaf</tissue>
    </source>
</reference>
<dbReference type="SMART" id="SM00343">
    <property type="entry name" value="ZnF_C2HC"/>
    <property type="match status" value="2"/>
</dbReference>
<dbReference type="InterPro" id="IPR001878">
    <property type="entry name" value="Znf_CCHC"/>
</dbReference>
<feature type="domain" description="CCHC-type" evidence="2">
    <location>
        <begin position="134"/>
        <end position="150"/>
    </location>
</feature>
<name>A0A9D5D866_9LILI</name>
<comment type="caution">
    <text evidence="3">The sequence shown here is derived from an EMBL/GenBank/DDBJ whole genome shotgun (WGS) entry which is preliminary data.</text>
</comment>
<evidence type="ECO:0000313" key="3">
    <source>
        <dbReference type="EMBL" id="KAJ0985973.1"/>
    </source>
</evidence>
<dbReference type="OrthoDB" id="7486164at2759"/>
<dbReference type="InterPro" id="IPR036875">
    <property type="entry name" value="Znf_CCHC_sf"/>
</dbReference>
<evidence type="ECO:0000313" key="4">
    <source>
        <dbReference type="Proteomes" id="UP001085076"/>
    </source>
</evidence>
<protein>
    <recommendedName>
        <fullName evidence="2">CCHC-type domain-containing protein</fullName>
    </recommendedName>
</protein>
<dbReference type="SUPFAM" id="SSF57756">
    <property type="entry name" value="Retrovirus zinc finger-like domains"/>
    <property type="match status" value="1"/>
</dbReference>
<feature type="compositionally biased region" description="Basic and acidic residues" evidence="1">
    <location>
        <begin position="1"/>
        <end position="46"/>
    </location>
</feature>
<dbReference type="GO" id="GO:0003676">
    <property type="term" value="F:nucleic acid binding"/>
    <property type="evidence" value="ECO:0007669"/>
    <property type="project" value="InterPro"/>
</dbReference>